<protein>
    <submittedName>
        <fullName evidence="1">Uncharacterized protein</fullName>
    </submittedName>
</protein>
<sequence length="109" mass="11234">MPLVAGGVPELVKQAVLGRNQPGQQGRVEADALAGFGEQLFVGDKTVVAFGQRQGPLKVEDVPAEGGAAGIAEIGPDFIQGHLEFIGRRAAVGITVDQAPIEHGALARQ</sequence>
<dbReference type="Proteomes" id="UP000063434">
    <property type="component" value="Unassembled WGS sequence"/>
</dbReference>
<comment type="caution">
    <text evidence="1">The sequence shown here is derived from an EMBL/GenBank/DDBJ whole genome shotgun (WGS) entry which is preliminary data.</text>
</comment>
<dbReference type="EMBL" id="LCYC01000064">
    <property type="protein sequence ID" value="KWV69762.1"/>
    <property type="molecule type" value="Genomic_DNA"/>
</dbReference>
<evidence type="ECO:0000313" key="1">
    <source>
        <dbReference type="EMBL" id="KWV69762.1"/>
    </source>
</evidence>
<gene>
    <name evidence="1" type="ORF">PFL603g_06209</name>
</gene>
<name>A0A125QCT7_PSEFL</name>
<dbReference type="AlphaFoldDB" id="A0A125QCT7"/>
<reference evidence="1 2" key="1">
    <citation type="submission" date="2015-05" db="EMBL/GenBank/DDBJ databases">
        <title>A genomic and transcriptomic approach to investigate the blue pigment phenotype in Pseudomonas fluorescens.</title>
        <authorList>
            <person name="Andreani N.A."/>
            <person name="Cardazzo B."/>
        </authorList>
    </citation>
    <scope>NUCLEOTIDE SEQUENCE [LARGE SCALE GENOMIC DNA]</scope>
    <source>
        <strain evidence="1 2">Ps_40</strain>
    </source>
</reference>
<accession>A0A125QCT7</accession>
<evidence type="ECO:0000313" key="2">
    <source>
        <dbReference type="Proteomes" id="UP000063434"/>
    </source>
</evidence>
<proteinExistence type="predicted"/>
<organism evidence="1 2">
    <name type="scientific">Pseudomonas fluorescens</name>
    <dbReference type="NCBI Taxonomy" id="294"/>
    <lineage>
        <taxon>Bacteria</taxon>
        <taxon>Pseudomonadati</taxon>
        <taxon>Pseudomonadota</taxon>
        <taxon>Gammaproteobacteria</taxon>
        <taxon>Pseudomonadales</taxon>
        <taxon>Pseudomonadaceae</taxon>
        <taxon>Pseudomonas</taxon>
    </lineage>
</organism>